<dbReference type="PANTHER" id="PTHR43530:SF1">
    <property type="entry name" value="QUEUINE TRNA-RIBOSYLTRANSFERASE CATALYTIC SUBUNIT 1"/>
    <property type="match status" value="1"/>
</dbReference>
<dbReference type="PANTHER" id="PTHR43530">
    <property type="entry name" value="QUEUINE TRNA-RIBOSYLTRANSFERASE CATALYTIC SUBUNIT 1"/>
    <property type="match status" value="1"/>
</dbReference>
<dbReference type="AlphaFoldDB" id="A0A0V0QDF0"/>
<keyword evidence="1 6" id="KW-0328">Glycosyltransferase</keyword>
<dbReference type="EMBL" id="LDAU01000194">
    <property type="protein sequence ID" value="KRX00219.1"/>
    <property type="molecule type" value="Genomic_DNA"/>
</dbReference>
<feature type="binding site" evidence="6">
    <location>
        <position position="218"/>
    </location>
    <ligand>
        <name>substrate</name>
    </ligand>
</feature>
<comment type="caution">
    <text evidence="8">The sequence shown here is derived from an EMBL/GenBank/DDBJ whole genome shotgun (WGS) entry which is preliminary data.</text>
</comment>
<comment type="cofactor">
    <cofactor evidence="6">
        <name>Zn(2+)</name>
        <dbReference type="ChEBI" id="CHEBI:29105"/>
    </cofactor>
</comment>
<proteinExistence type="inferred from homology"/>
<feature type="active site" description="Nucleophile" evidence="6">
    <location>
        <position position="268"/>
    </location>
</feature>
<keyword evidence="9" id="KW-1185">Reference proteome</keyword>
<dbReference type="NCBIfam" id="TIGR00430">
    <property type="entry name" value="Q_tRNA_tgt"/>
    <property type="match status" value="1"/>
</dbReference>
<keyword evidence="6" id="KW-0963">Cytoplasm</keyword>
<dbReference type="InterPro" id="IPR036511">
    <property type="entry name" value="TGT-like_sf"/>
</dbReference>
<keyword evidence="5 6" id="KW-0862">Zinc</keyword>
<accession>A0A0V0QDF0</accession>
<feature type="active site" description="Proton acceptor" evidence="6">
    <location>
        <position position="93"/>
    </location>
</feature>
<evidence type="ECO:0000256" key="4">
    <source>
        <dbReference type="ARBA" id="ARBA00022723"/>
    </source>
</evidence>
<dbReference type="GO" id="GO:0005829">
    <property type="term" value="C:cytosol"/>
    <property type="evidence" value="ECO:0007669"/>
    <property type="project" value="TreeGrafter"/>
</dbReference>
<dbReference type="NCBIfam" id="TIGR00449">
    <property type="entry name" value="tgt_general"/>
    <property type="match status" value="1"/>
</dbReference>
<keyword evidence="4 6" id="KW-0479">Metal-binding</keyword>
<dbReference type="Pfam" id="PF01702">
    <property type="entry name" value="TGT"/>
    <property type="match status" value="1"/>
</dbReference>
<feature type="region of interest" description="RNA binding" evidence="6">
    <location>
        <begin position="249"/>
        <end position="255"/>
    </location>
</feature>
<name>A0A0V0QDF0_PSEPJ</name>
<feature type="binding site" evidence="6">
    <location>
        <position position="306"/>
    </location>
    <ligand>
        <name>Zn(2+)</name>
        <dbReference type="ChEBI" id="CHEBI:29105"/>
    </ligand>
</feature>
<evidence type="ECO:0000256" key="2">
    <source>
        <dbReference type="ARBA" id="ARBA00022679"/>
    </source>
</evidence>
<feature type="domain" description="tRNA-guanine(15) transglycosylase-like" evidence="7">
    <location>
        <begin position="15"/>
        <end position="369"/>
    </location>
</feature>
<comment type="subcellular location">
    <subcellularLocation>
        <location evidence="6">Cytoplasm</location>
    </subcellularLocation>
</comment>
<dbReference type="InterPro" id="IPR004803">
    <property type="entry name" value="TGT"/>
</dbReference>
<comment type="subunit">
    <text evidence="6">Heterodimer of a catalytic subunit and an accessory subunit.</text>
</comment>
<dbReference type="GO" id="GO:0046872">
    <property type="term" value="F:metal ion binding"/>
    <property type="evidence" value="ECO:0007669"/>
    <property type="project" value="UniProtKB-KW"/>
</dbReference>
<sequence length="396" mass="44956">MVRPLQFQVLKTYKKARASTMTLPHGEVYTPVYMPVGTKGTIKGVTSQQMKNLDCRILLGNTYHLAYQPGGDYMEKVGGLHKFMNWDRNILTDSGGFQMVSLSKLCNITEEGVTFEHPGDGSIMKLKPEDSVHRQNQIGGDILMALDDVVKTTHDDLQRMDEACDRTIRWIDRNIEAHARKSDQNLFPIVQGGLDEKMRIKCLEALIAKDANGYAIGGLSGGEAKTDFFKIVNLCTDYLPKDKPRYCMGVGYPEDLVLASCLGVDMFDCVFSTRTARFGTAFTKYGFLNLKRQELENDFTPIEEGCECEACKNYTKSYLHNVIGKEPSACNLVSMHNINYLLTLMKRQRQSIIDGTLEEFVNDFLKNYYSKQKELPDFVYKALEYADIKITFKFDK</sequence>
<comment type="similarity">
    <text evidence="6">Belongs to the queuine tRNA-ribosyltransferase family.</text>
</comment>
<comment type="function">
    <text evidence="6">Catalytic subunit of the queuine tRNA-ribosyltransferase (TGT) that catalyzes the base-exchange of a guanine (G) residue with queuine (Q) at position 34 (anticodon wobble position) in tRNAs with GU(N) anticodons (tRNA-Asp, -Asn, -His and -Tyr), resulting in the hypermodified nucleoside queuosine (7-(((4,5-cis-dihydroxy-2-cyclopenten-1-yl)amino)methyl)-7-deazaguanosine). Catalysis occurs through a double-displacement mechanism. The nucleophile active site attacks the C1' of nucleotide 34 to detach the guanine base from the RNA, forming a covalent enzyme-RNA intermediate. The proton acceptor active site deprotonates the incoming queuine, allowing a nucleophilic attack on the C1' of the ribose to form the product.</text>
</comment>
<feature type="binding site" evidence="6">
    <location>
        <position position="308"/>
    </location>
    <ligand>
        <name>Zn(2+)</name>
        <dbReference type="ChEBI" id="CHEBI:29105"/>
    </ligand>
</feature>
<dbReference type="Proteomes" id="UP000054937">
    <property type="component" value="Unassembled WGS sequence"/>
</dbReference>
<dbReference type="FunCoup" id="A0A0V0QDF0">
    <property type="interactions" value="186"/>
</dbReference>
<keyword evidence="2 6" id="KW-0808">Transferase</keyword>
<evidence type="ECO:0000256" key="5">
    <source>
        <dbReference type="ARBA" id="ARBA00022833"/>
    </source>
</evidence>
<evidence type="ECO:0000313" key="9">
    <source>
        <dbReference type="Proteomes" id="UP000054937"/>
    </source>
</evidence>
<dbReference type="InterPro" id="IPR002616">
    <property type="entry name" value="tRNA_ribo_trans-like"/>
</dbReference>
<dbReference type="OrthoDB" id="10249838at2759"/>
<feature type="binding site" evidence="6">
    <location>
        <position position="147"/>
    </location>
    <ligand>
        <name>substrate</name>
    </ligand>
</feature>
<evidence type="ECO:0000313" key="8">
    <source>
        <dbReference type="EMBL" id="KRX00219.1"/>
    </source>
</evidence>
<evidence type="ECO:0000256" key="3">
    <source>
        <dbReference type="ARBA" id="ARBA00022694"/>
    </source>
</evidence>
<feature type="region of interest" description="RNA binding; important for wobble base 34 recognition" evidence="6">
    <location>
        <begin position="273"/>
        <end position="277"/>
    </location>
</feature>
<dbReference type="InParanoid" id="A0A0V0QDF0"/>
<feature type="binding site" evidence="6">
    <location>
        <position position="336"/>
    </location>
    <ligand>
        <name>Zn(2+)</name>
        <dbReference type="ChEBI" id="CHEBI:29105"/>
    </ligand>
</feature>
<feature type="binding site" evidence="6">
    <location>
        <begin position="93"/>
        <end position="97"/>
    </location>
    <ligand>
        <name>substrate</name>
    </ligand>
</feature>
<comment type="catalytic activity">
    <reaction evidence="6">
        <text>guanosine(34) in tRNA + queuine = queuosine(34) in tRNA + guanine</text>
        <dbReference type="Rhea" id="RHEA:16633"/>
        <dbReference type="Rhea" id="RHEA-COMP:10341"/>
        <dbReference type="Rhea" id="RHEA-COMP:18571"/>
        <dbReference type="ChEBI" id="CHEBI:16235"/>
        <dbReference type="ChEBI" id="CHEBI:17433"/>
        <dbReference type="ChEBI" id="CHEBI:74269"/>
        <dbReference type="ChEBI" id="CHEBI:194431"/>
        <dbReference type="EC" id="2.4.2.64"/>
    </reaction>
</comment>
<gene>
    <name evidence="8" type="ORF">PPERSA_10718</name>
</gene>
<dbReference type="EC" id="2.4.2.64" evidence="6"/>
<dbReference type="HAMAP" id="MF_00168">
    <property type="entry name" value="Q_tRNA_Tgt"/>
    <property type="match status" value="1"/>
</dbReference>
<protein>
    <recommendedName>
        <fullName evidence="6">Queuine tRNA-ribosyltransferase catalytic subunit 1</fullName>
        <ecNumber evidence="6">2.4.2.64</ecNumber>
    </recommendedName>
    <alternativeName>
        <fullName evidence="6">Guanine insertion enzyme</fullName>
    </alternativeName>
    <alternativeName>
        <fullName evidence="6">tRNA-guanine transglycosylase</fullName>
    </alternativeName>
</protein>
<dbReference type="OMA" id="IDLFDCV"/>
<keyword evidence="3 6" id="KW-0819">tRNA processing</keyword>
<evidence type="ECO:0000259" key="7">
    <source>
        <dbReference type="Pfam" id="PF01702"/>
    </source>
</evidence>
<evidence type="ECO:0000256" key="6">
    <source>
        <dbReference type="HAMAP-Rule" id="MF_03218"/>
    </source>
</evidence>
<feature type="binding site" evidence="6">
    <location>
        <position position="191"/>
    </location>
    <ligand>
        <name>substrate</name>
    </ligand>
</feature>
<dbReference type="GO" id="GO:0008479">
    <property type="term" value="F:tRNA-guanosine(34) queuine transglycosylase activity"/>
    <property type="evidence" value="ECO:0007669"/>
    <property type="project" value="UniProtKB-UniRule"/>
</dbReference>
<organism evidence="8 9">
    <name type="scientific">Pseudocohnilembus persalinus</name>
    <name type="common">Ciliate</name>
    <dbReference type="NCBI Taxonomy" id="266149"/>
    <lineage>
        <taxon>Eukaryota</taxon>
        <taxon>Sar</taxon>
        <taxon>Alveolata</taxon>
        <taxon>Ciliophora</taxon>
        <taxon>Intramacronucleata</taxon>
        <taxon>Oligohymenophorea</taxon>
        <taxon>Scuticociliatia</taxon>
        <taxon>Philasterida</taxon>
        <taxon>Pseudocohnilembidae</taxon>
        <taxon>Pseudocohnilembus</taxon>
    </lineage>
</organism>
<reference evidence="8 9" key="1">
    <citation type="journal article" date="2015" name="Sci. Rep.">
        <title>Genome of the facultative scuticociliatosis pathogen Pseudocohnilembus persalinus provides insight into its virulence through horizontal gene transfer.</title>
        <authorList>
            <person name="Xiong J."/>
            <person name="Wang G."/>
            <person name="Cheng J."/>
            <person name="Tian M."/>
            <person name="Pan X."/>
            <person name="Warren A."/>
            <person name="Jiang C."/>
            <person name="Yuan D."/>
            <person name="Miao W."/>
        </authorList>
    </citation>
    <scope>NUCLEOTIDE SEQUENCE [LARGE SCALE GENOMIC DNA]</scope>
    <source>
        <strain evidence="8">36N120E</strain>
    </source>
</reference>
<evidence type="ECO:0000256" key="1">
    <source>
        <dbReference type="ARBA" id="ARBA00022676"/>
    </source>
</evidence>
<dbReference type="Gene3D" id="3.20.20.105">
    <property type="entry name" value="Queuine tRNA-ribosyltransferase-like"/>
    <property type="match status" value="1"/>
</dbReference>
<dbReference type="GO" id="GO:0006400">
    <property type="term" value="P:tRNA modification"/>
    <property type="evidence" value="ECO:0007669"/>
    <property type="project" value="InterPro"/>
</dbReference>
<feature type="binding site" evidence="6">
    <location>
        <position position="311"/>
    </location>
    <ligand>
        <name>Zn(2+)</name>
        <dbReference type="ChEBI" id="CHEBI:29105"/>
    </ligand>
</feature>
<dbReference type="SUPFAM" id="SSF51713">
    <property type="entry name" value="tRNA-guanine transglycosylase"/>
    <property type="match status" value="1"/>
</dbReference>